<organism evidence="4 5">
    <name type="scientific">Sporichthya brevicatena</name>
    <dbReference type="NCBI Taxonomy" id="171442"/>
    <lineage>
        <taxon>Bacteria</taxon>
        <taxon>Bacillati</taxon>
        <taxon>Actinomycetota</taxon>
        <taxon>Actinomycetes</taxon>
        <taxon>Sporichthyales</taxon>
        <taxon>Sporichthyaceae</taxon>
        <taxon>Sporichthya</taxon>
    </lineage>
</organism>
<dbReference type="PROSITE" id="PS50011">
    <property type="entry name" value="PROTEIN_KINASE_DOM"/>
    <property type="match status" value="1"/>
</dbReference>
<dbReference type="SUPFAM" id="SSF56112">
    <property type="entry name" value="Protein kinase-like (PK-like)"/>
    <property type="match status" value="1"/>
</dbReference>
<evidence type="ECO:0000313" key="5">
    <source>
        <dbReference type="Proteomes" id="UP001500957"/>
    </source>
</evidence>
<evidence type="ECO:0000313" key="4">
    <source>
        <dbReference type="EMBL" id="GAA0635823.1"/>
    </source>
</evidence>
<reference evidence="4 5" key="1">
    <citation type="journal article" date="2019" name="Int. J. Syst. Evol. Microbiol.">
        <title>The Global Catalogue of Microorganisms (GCM) 10K type strain sequencing project: providing services to taxonomists for standard genome sequencing and annotation.</title>
        <authorList>
            <consortium name="The Broad Institute Genomics Platform"/>
            <consortium name="The Broad Institute Genome Sequencing Center for Infectious Disease"/>
            <person name="Wu L."/>
            <person name="Ma J."/>
        </authorList>
    </citation>
    <scope>NUCLEOTIDE SEQUENCE [LARGE SCALE GENOMIC DNA]</scope>
    <source>
        <strain evidence="4 5">JCM 10671</strain>
    </source>
</reference>
<comment type="caution">
    <text evidence="4">The sequence shown here is derived from an EMBL/GenBank/DDBJ whole genome shotgun (WGS) entry which is preliminary data.</text>
</comment>
<dbReference type="InterPro" id="IPR000719">
    <property type="entry name" value="Prot_kinase_dom"/>
</dbReference>
<keyword evidence="5" id="KW-1185">Reference proteome</keyword>
<evidence type="ECO:0000259" key="3">
    <source>
        <dbReference type="PROSITE" id="PS50011"/>
    </source>
</evidence>
<dbReference type="Gene3D" id="1.10.510.10">
    <property type="entry name" value="Transferase(Phosphotransferase) domain 1"/>
    <property type="match status" value="1"/>
</dbReference>
<name>A0ABN1HAX1_9ACTN</name>
<feature type="compositionally biased region" description="Pro residues" evidence="1">
    <location>
        <begin position="147"/>
        <end position="176"/>
    </location>
</feature>
<feature type="domain" description="Protein kinase" evidence="3">
    <location>
        <begin position="1"/>
        <end position="237"/>
    </location>
</feature>
<feature type="region of interest" description="Disordered" evidence="1">
    <location>
        <begin position="54"/>
        <end position="79"/>
    </location>
</feature>
<keyword evidence="2" id="KW-0472">Membrane</keyword>
<proteinExistence type="predicted"/>
<evidence type="ECO:0000256" key="1">
    <source>
        <dbReference type="SAM" id="MobiDB-lite"/>
    </source>
</evidence>
<protein>
    <recommendedName>
        <fullName evidence="3">Protein kinase domain-containing protein</fullName>
    </recommendedName>
</protein>
<accession>A0ABN1HAX1</accession>
<dbReference type="InterPro" id="IPR011009">
    <property type="entry name" value="Kinase-like_dom_sf"/>
</dbReference>
<keyword evidence="2" id="KW-0812">Transmembrane</keyword>
<feature type="transmembrane region" description="Helical" evidence="2">
    <location>
        <begin position="228"/>
        <end position="248"/>
    </location>
</feature>
<feature type="region of interest" description="Disordered" evidence="1">
    <location>
        <begin position="138"/>
        <end position="176"/>
    </location>
</feature>
<keyword evidence="2" id="KW-1133">Transmembrane helix</keyword>
<dbReference type="Proteomes" id="UP001500957">
    <property type="component" value="Unassembled WGS sequence"/>
</dbReference>
<gene>
    <name evidence="4" type="ORF">GCM10009547_45010</name>
</gene>
<evidence type="ECO:0000256" key="2">
    <source>
        <dbReference type="SAM" id="Phobius"/>
    </source>
</evidence>
<sequence>MRTDHLGGTLADRLQSGPLGRDELAQLARDLLDMLAQLHAKGTVHRDLRPDTVRLDGEGRLHSSKIGTQRGAAPDAVPSSDDVSADLLACGQVLAAAAGPDASAPVMVLIGMLTADEPVLRPGSASEALALLGGAPVPRARTVDDTPTPPAPIPPAPTPPAPTPSAPTAAPVPAPAPPFPPVEAGAVAEAPPLFPLPAPAAQTQPIPVATELPPAPEDRYRRRPSAKVVLAVVGALLAVGVVVGAVVATTGGSDDPGTEIPPPAATSLDQQLSDLDGVIDTLGG</sequence>
<dbReference type="RefSeq" id="WP_344609052.1">
    <property type="nucleotide sequence ID" value="NZ_BAAAHE010000049.1"/>
</dbReference>
<dbReference type="EMBL" id="BAAAHE010000049">
    <property type="protein sequence ID" value="GAA0635823.1"/>
    <property type="molecule type" value="Genomic_DNA"/>
</dbReference>